<dbReference type="Gene3D" id="3.50.50.60">
    <property type="entry name" value="FAD/NAD(P)-binding domain"/>
    <property type="match status" value="1"/>
</dbReference>
<dbReference type="OrthoDB" id="269227at2759"/>
<comment type="cofactor">
    <cofactor evidence="1 5">
        <name>FAD</name>
        <dbReference type="ChEBI" id="CHEBI:57692"/>
    </cofactor>
</comment>
<dbReference type="HOGENOM" id="CLU_002865_6_3_1"/>
<dbReference type="AlphaFoldDB" id="W4K6T9"/>
<gene>
    <name evidence="9" type="primary">aao12</name>
    <name evidence="9" type="ORF">HETIRDRAFT_156219</name>
</gene>
<evidence type="ECO:0000259" key="8">
    <source>
        <dbReference type="PROSITE" id="PS00623"/>
    </source>
</evidence>
<dbReference type="GeneID" id="20667626"/>
<dbReference type="Gene3D" id="3.30.560.10">
    <property type="entry name" value="Glucose Oxidase, domain 3"/>
    <property type="match status" value="1"/>
</dbReference>
<dbReference type="PROSITE" id="PS00623">
    <property type="entry name" value="GMC_OXRED_1"/>
    <property type="match status" value="1"/>
</dbReference>
<dbReference type="GO" id="GO:0016614">
    <property type="term" value="F:oxidoreductase activity, acting on CH-OH group of donors"/>
    <property type="evidence" value="ECO:0007669"/>
    <property type="project" value="InterPro"/>
</dbReference>
<dbReference type="EMBL" id="KI925458">
    <property type="protein sequence ID" value="ETW81459.1"/>
    <property type="molecule type" value="Genomic_DNA"/>
</dbReference>
<dbReference type="Pfam" id="PF05199">
    <property type="entry name" value="GMC_oxred_C"/>
    <property type="match status" value="1"/>
</dbReference>
<dbReference type="PIRSF" id="PIRSF000137">
    <property type="entry name" value="Alcohol_oxidase"/>
    <property type="match status" value="1"/>
</dbReference>
<keyword evidence="10" id="KW-1185">Reference proteome</keyword>
<feature type="binding site" evidence="5">
    <location>
        <begin position="583"/>
        <end position="584"/>
    </location>
    <ligand>
        <name>FAD</name>
        <dbReference type="ChEBI" id="CHEBI:57692"/>
    </ligand>
</feature>
<evidence type="ECO:0000256" key="5">
    <source>
        <dbReference type="PIRSR" id="PIRSR000137-2"/>
    </source>
</evidence>
<proteinExistence type="inferred from homology"/>
<dbReference type="PANTHER" id="PTHR11552:SF147">
    <property type="entry name" value="CHOLINE DEHYDROGENASE, MITOCHONDRIAL"/>
    <property type="match status" value="1"/>
</dbReference>
<keyword evidence="4 5" id="KW-0274">FAD</keyword>
<evidence type="ECO:0000313" key="9">
    <source>
        <dbReference type="EMBL" id="ETW81459.1"/>
    </source>
</evidence>
<dbReference type="KEGG" id="hir:HETIRDRAFT_156219"/>
<dbReference type="GO" id="GO:0050660">
    <property type="term" value="F:flavin adenine dinucleotide binding"/>
    <property type="evidence" value="ECO:0007669"/>
    <property type="project" value="InterPro"/>
</dbReference>
<dbReference type="Proteomes" id="UP000030671">
    <property type="component" value="Unassembled WGS sequence"/>
</dbReference>
<dbReference type="Pfam" id="PF00732">
    <property type="entry name" value="GMC_oxred_N"/>
    <property type="match status" value="1"/>
</dbReference>
<dbReference type="PANTHER" id="PTHR11552">
    <property type="entry name" value="GLUCOSE-METHANOL-CHOLINE GMC OXIDOREDUCTASE"/>
    <property type="match status" value="1"/>
</dbReference>
<evidence type="ECO:0000256" key="2">
    <source>
        <dbReference type="ARBA" id="ARBA00010790"/>
    </source>
</evidence>
<comment type="similarity">
    <text evidence="2 6">Belongs to the GMC oxidoreductase family.</text>
</comment>
<reference evidence="9 10" key="1">
    <citation type="journal article" date="2012" name="New Phytol.">
        <title>Insight into trade-off between wood decay and parasitism from the genome of a fungal forest pathogen.</title>
        <authorList>
            <person name="Olson A."/>
            <person name="Aerts A."/>
            <person name="Asiegbu F."/>
            <person name="Belbahri L."/>
            <person name="Bouzid O."/>
            <person name="Broberg A."/>
            <person name="Canback B."/>
            <person name="Coutinho P.M."/>
            <person name="Cullen D."/>
            <person name="Dalman K."/>
            <person name="Deflorio G."/>
            <person name="van Diepen L.T."/>
            <person name="Dunand C."/>
            <person name="Duplessis S."/>
            <person name="Durling M."/>
            <person name="Gonthier P."/>
            <person name="Grimwood J."/>
            <person name="Fossdal C.G."/>
            <person name="Hansson D."/>
            <person name="Henrissat B."/>
            <person name="Hietala A."/>
            <person name="Himmelstrand K."/>
            <person name="Hoffmeister D."/>
            <person name="Hogberg N."/>
            <person name="James T.Y."/>
            <person name="Karlsson M."/>
            <person name="Kohler A."/>
            <person name="Kues U."/>
            <person name="Lee Y.H."/>
            <person name="Lin Y.C."/>
            <person name="Lind M."/>
            <person name="Lindquist E."/>
            <person name="Lombard V."/>
            <person name="Lucas S."/>
            <person name="Lunden K."/>
            <person name="Morin E."/>
            <person name="Murat C."/>
            <person name="Park J."/>
            <person name="Raffaello T."/>
            <person name="Rouze P."/>
            <person name="Salamov A."/>
            <person name="Schmutz J."/>
            <person name="Solheim H."/>
            <person name="Stahlberg J."/>
            <person name="Velez H."/>
            <person name="de Vries R.P."/>
            <person name="Wiebenga A."/>
            <person name="Woodward S."/>
            <person name="Yakovlev I."/>
            <person name="Garbelotto M."/>
            <person name="Martin F."/>
            <person name="Grigoriev I.V."/>
            <person name="Stenlid J."/>
        </authorList>
    </citation>
    <scope>NUCLEOTIDE SEQUENCE [LARGE SCALE GENOMIC DNA]</scope>
    <source>
        <strain evidence="9 10">TC 32-1</strain>
    </source>
</reference>
<dbReference type="InParanoid" id="W4K6T9"/>
<evidence type="ECO:0000256" key="7">
    <source>
        <dbReference type="SAM" id="SignalP"/>
    </source>
</evidence>
<accession>W4K6T9</accession>
<dbReference type="InterPro" id="IPR012132">
    <property type="entry name" value="GMC_OxRdtase"/>
</dbReference>
<dbReference type="SUPFAM" id="SSF54373">
    <property type="entry name" value="FAD-linked reductases, C-terminal domain"/>
    <property type="match status" value="1"/>
</dbReference>
<name>W4K6T9_HETIT</name>
<evidence type="ECO:0000313" key="10">
    <source>
        <dbReference type="Proteomes" id="UP000030671"/>
    </source>
</evidence>
<feature type="domain" description="Glucose-methanol-choline oxidoreductase N-terminal" evidence="8">
    <location>
        <begin position="113"/>
        <end position="136"/>
    </location>
</feature>
<dbReference type="eggNOG" id="KOG1238">
    <property type="taxonomic scope" value="Eukaryota"/>
</dbReference>
<dbReference type="InterPro" id="IPR036188">
    <property type="entry name" value="FAD/NAD-bd_sf"/>
</dbReference>
<feature type="signal peptide" evidence="7">
    <location>
        <begin position="1"/>
        <end position="21"/>
    </location>
</feature>
<keyword evidence="7" id="KW-0732">Signal</keyword>
<feature type="binding site" evidence="5">
    <location>
        <position position="572"/>
    </location>
    <ligand>
        <name>FAD</name>
        <dbReference type="ChEBI" id="CHEBI:57692"/>
    </ligand>
</feature>
<organism evidence="9 10">
    <name type="scientific">Heterobasidion irregulare (strain TC 32-1)</name>
    <dbReference type="NCBI Taxonomy" id="747525"/>
    <lineage>
        <taxon>Eukaryota</taxon>
        <taxon>Fungi</taxon>
        <taxon>Dikarya</taxon>
        <taxon>Basidiomycota</taxon>
        <taxon>Agaricomycotina</taxon>
        <taxon>Agaricomycetes</taxon>
        <taxon>Russulales</taxon>
        <taxon>Bondarzewiaceae</taxon>
        <taxon>Heterobasidion</taxon>
        <taxon>Heterobasidion annosum species complex</taxon>
    </lineage>
</organism>
<dbReference type="InterPro" id="IPR007867">
    <property type="entry name" value="GMC_OxRtase_C"/>
</dbReference>
<dbReference type="SUPFAM" id="SSF51905">
    <property type="entry name" value="FAD/NAD(P)-binding domain"/>
    <property type="match status" value="1"/>
</dbReference>
<protein>
    <submittedName>
        <fullName evidence="9">Aryl-alcohol oxidase 12</fullName>
    </submittedName>
</protein>
<dbReference type="RefSeq" id="XP_009546102.1">
    <property type="nucleotide sequence ID" value="XM_009547807.1"/>
</dbReference>
<evidence type="ECO:0000256" key="3">
    <source>
        <dbReference type="ARBA" id="ARBA00022630"/>
    </source>
</evidence>
<evidence type="ECO:0000256" key="1">
    <source>
        <dbReference type="ARBA" id="ARBA00001974"/>
    </source>
</evidence>
<evidence type="ECO:0000256" key="4">
    <source>
        <dbReference type="ARBA" id="ARBA00022827"/>
    </source>
</evidence>
<sequence length="607" mass="65013">MGPGFSGLVVSLILGTQLSYATLYTDPSQLPRKDYDYIVVGAGAGGAVVANRLSEDSKVQVLLLEAGENSAGLENFAIPFFDVQLSPNKEHNWNFTTTKQVGLANRAINYPRGKILGGSTSINYMIYSRGSADDFDRYANVTGDGGWSWNALQPYIKKHERVVPPADGHDTTGQIDISAHGTSGPLGVSLPGWPLGIDSMVMETTKQLPEEFPFSHDTNAGTALGIGWTQNMVEKGQRVSSSTGYIQPYLKRSNFDVLINTQATKLIQTGTERGIPSFRGVQFATSKDAPLYARNATKELILSGGVFGTPQLLMLSGIGPSADLASLKIPTVVDSPDVGKHLVDHPLLSNVYEVNPVGSVTTDDLVQNSTFAAQQLDLWRTQKKGFYTMAISNHIGWFRLPKNASIFQTETDPAAGPRSSHYEFLIFNGFVSPNGDFVQSGHYLSMITSVTSPSSRGTLKLASASPWDLPIANPGILSSAFDKFTIRESIKATKRMVAAPAWANYVLGPYGDLATAETDAELDAYAAKNTASFNHPLGTAAMGPYGPPAYGKGAVNPDLTVKGVRGLRVVDGSILPAIPAAAPQAAIYIMAERAADLIKNANRQQHP</sequence>
<feature type="chain" id="PRO_5004844112" evidence="7">
    <location>
        <begin position="22"/>
        <end position="607"/>
    </location>
</feature>
<dbReference type="InterPro" id="IPR000172">
    <property type="entry name" value="GMC_OxRdtase_N"/>
</dbReference>
<keyword evidence="3 6" id="KW-0285">Flavoprotein</keyword>
<evidence type="ECO:0000256" key="6">
    <source>
        <dbReference type="RuleBase" id="RU003968"/>
    </source>
</evidence>